<protein>
    <submittedName>
        <fullName evidence="5">KipI family sensor histidine kinase inhibitor</fullName>
    </submittedName>
</protein>
<keyword evidence="2" id="KW-0378">Hydrolase</keyword>
<dbReference type="OrthoDB" id="9778567at2"/>
<dbReference type="SMART" id="SM00796">
    <property type="entry name" value="AHS1"/>
    <property type="match status" value="1"/>
</dbReference>
<gene>
    <name evidence="5" type="ORF">FB558_2651</name>
</gene>
<dbReference type="SUPFAM" id="SSF160467">
    <property type="entry name" value="PH0987 N-terminal domain-like"/>
    <property type="match status" value="1"/>
</dbReference>
<dbReference type="GO" id="GO:0016787">
    <property type="term" value="F:hydrolase activity"/>
    <property type="evidence" value="ECO:0007669"/>
    <property type="project" value="UniProtKB-KW"/>
</dbReference>
<evidence type="ECO:0000259" key="4">
    <source>
        <dbReference type="SMART" id="SM00796"/>
    </source>
</evidence>
<dbReference type="RefSeq" id="WP_142052284.1">
    <property type="nucleotide sequence ID" value="NZ_VFPA01000001.1"/>
</dbReference>
<dbReference type="InterPro" id="IPR003833">
    <property type="entry name" value="CT_C_D"/>
</dbReference>
<evidence type="ECO:0000313" key="5">
    <source>
        <dbReference type="EMBL" id="TQM15857.1"/>
    </source>
</evidence>
<accession>A0A543E2Q8</accession>
<evidence type="ECO:0000256" key="1">
    <source>
        <dbReference type="ARBA" id="ARBA00022741"/>
    </source>
</evidence>
<comment type="caution">
    <text evidence="5">The sequence shown here is derived from an EMBL/GenBank/DDBJ whole genome shotgun (WGS) entry which is preliminary data.</text>
</comment>
<sequence>MKVLPCGDAGLLVEVDGLPEVLALADAVRAAPPDGVLDVVAAARTVLLCVRPGTDLAAVRRAVLELDVQPGAAPPDGERVEIGVVYDGPDLEEVGELTGLGADGVVAAHTGTPWRAAFGGFAPGFAYLVGGDPRLEVARRSESRTSVPAGSVGLAGEFSGIYPRSSPGGWQLIGRTGAELWNLDRGALLQPGCTVVFREIR</sequence>
<dbReference type="InterPro" id="IPR029000">
    <property type="entry name" value="Cyclophilin-like_dom_sf"/>
</dbReference>
<reference evidence="5 6" key="1">
    <citation type="submission" date="2019-06" db="EMBL/GenBank/DDBJ databases">
        <title>Sequencing the genomes of 1000 actinobacteria strains.</title>
        <authorList>
            <person name="Klenk H.-P."/>
        </authorList>
    </citation>
    <scope>NUCLEOTIDE SEQUENCE [LARGE SCALE GENOMIC DNA]</scope>
    <source>
        <strain evidence="5 6">DSM 45301</strain>
    </source>
</reference>
<dbReference type="Proteomes" id="UP000315677">
    <property type="component" value="Unassembled WGS sequence"/>
</dbReference>
<dbReference type="Pfam" id="PF02682">
    <property type="entry name" value="CT_C_D"/>
    <property type="match status" value="1"/>
</dbReference>
<organism evidence="5 6">
    <name type="scientific">Pseudonocardia kunmingensis</name>
    <dbReference type="NCBI Taxonomy" id="630975"/>
    <lineage>
        <taxon>Bacteria</taxon>
        <taxon>Bacillati</taxon>
        <taxon>Actinomycetota</taxon>
        <taxon>Actinomycetes</taxon>
        <taxon>Pseudonocardiales</taxon>
        <taxon>Pseudonocardiaceae</taxon>
        <taxon>Pseudonocardia</taxon>
    </lineage>
</organism>
<dbReference type="PANTHER" id="PTHR34698:SF2">
    <property type="entry name" value="5-OXOPROLINASE SUBUNIT B"/>
    <property type="match status" value="1"/>
</dbReference>
<dbReference type="InterPro" id="IPR010016">
    <property type="entry name" value="PxpB"/>
</dbReference>
<dbReference type="EMBL" id="VFPA01000001">
    <property type="protein sequence ID" value="TQM15857.1"/>
    <property type="molecule type" value="Genomic_DNA"/>
</dbReference>
<keyword evidence="6" id="KW-1185">Reference proteome</keyword>
<keyword evidence="3" id="KW-0067">ATP-binding</keyword>
<dbReference type="PANTHER" id="PTHR34698">
    <property type="entry name" value="5-OXOPROLINASE SUBUNIT B"/>
    <property type="match status" value="1"/>
</dbReference>
<evidence type="ECO:0000256" key="3">
    <source>
        <dbReference type="ARBA" id="ARBA00022840"/>
    </source>
</evidence>
<dbReference type="GO" id="GO:0005524">
    <property type="term" value="F:ATP binding"/>
    <property type="evidence" value="ECO:0007669"/>
    <property type="project" value="UniProtKB-KW"/>
</dbReference>
<proteinExistence type="predicted"/>
<evidence type="ECO:0000313" key="6">
    <source>
        <dbReference type="Proteomes" id="UP000315677"/>
    </source>
</evidence>
<evidence type="ECO:0000256" key="2">
    <source>
        <dbReference type="ARBA" id="ARBA00022801"/>
    </source>
</evidence>
<keyword evidence="1" id="KW-0547">Nucleotide-binding</keyword>
<dbReference type="Gene3D" id="3.30.1360.40">
    <property type="match status" value="1"/>
</dbReference>
<dbReference type="SUPFAM" id="SSF50891">
    <property type="entry name" value="Cyclophilin-like"/>
    <property type="match status" value="1"/>
</dbReference>
<feature type="domain" description="Carboxyltransferase" evidence="4">
    <location>
        <begin position="1"/>
        <end position="189"/>
    </location>
</feature>
<dbReference type="Gene3D" id="2.40.100.10">
    <property type="entry name" value="Cyclophilin-like"/>
    <property type="match status" value="1"/>
</dbReference>
<dbReference type="AlphaFoldDB" id="A0A543E2Q8"/>
<name>A0A543E2Q8_9PSEU</name>